<accession>A0A1Y2IQG8</accession>
<gene>
    <name evidence="2" type="ORF">PYCCODRAFT_265269</name>
</gene>
<evidence type="ECO:0000256" key="1">
    <source>
        <dbReference type="SAM" id="MobiDB-lite"/>
    </source>
</evidence>
<evidence type="ECO:0000313" key="2">
    <source>
        <dbReference type="EMBL" id="OSD03337.1"/>
    </source>
</evidence>
<reference evidence="2 3" key="1">
    <citation type="journal article" date="2015" name="Biotechnol. Biofuels">
        <title>Enhanced degradation of softwood versus hardwood by the white-rot fungus Pycnoporus coccineus.</title>
        <authorList>
            <person name="Couturier M."/>
            <person name="Navarro D."/>
            <person name="Chevret D."/>
            <person name="Henrissat B."/>
            <person name="Piumi F."/>
            <person name="Ruiz-Duenas F.J."/>
            <person name="Martinez A.T."/>
            <person name="Grigoriev I.V."/>
            <person name="Riley R."/>
            <person name="Lipzen A."/>
            <person name="Berrin J.G."/>
            <person name="Master E.R."/>
            <person name="Rosso M.N."/>
        </authorList>
    </citation>
    <scope>NUCLEOTIDE SEQUENCE [LARGE SCALE GENOMIC DNA]</scope>
    <source>
        <strain evidence="2 3">BRFM310</strain>
    </source>
</reference>
<proteinExistence type="predicted"/>
<dbReference type="Proteomes" id="UP000193067">
    <property type="component" value="Unassembled WGS sequence"/>
</dbReference>
<name>A0A1Y2IQG8_TRAC3</name>
<keyword evidence="3" id="KW-1185">Reference proteome</keyword>
<protein>
    <submittedName>
        <fullName evidence="2">Uncharacterized protein</fullName>
    </submittedName>
</protein>
<dbReference type="AlphaFoldDB" id="A0A1Y2IQG8"/>
<sequence length="249" mass="27581">MMHCMMDDDDCNHTRESERGQLAPRQQLGSSGARCRRPFRNSRTAEAGPSARPPSHAFPSVCVPTFLYSCALLPRLPSRPERVKIPTMTRTRAAGAGREAGASGWVWPAAGELSYDNKRSVEALAGWQLLWISISRGPDPESMCFHFLPCASARARGANRKTQKIEFWRVFAAGDDAATASCEPRPPAPARLASAPQRLINANTLSSTLCYQLMWPPTARARQCHSDNHTPRPAMYCTYVQYALMHSSY</sequence>
<evidence type="ECO:0000313" key="3">
    <source>
        <dbReference type="Proteomes" id="UP000193067"/>
    </source>
</evidence>
<organism evidence="2 3">
    <name type="scientific">Trametes coccinea (strain BRFM310)</name>
    <name type="common">Pycnoporus coccineus</name>
    <dbReference type="NCBI Taxonomy" id="1353009"/>
    <lineage>
        <taxon>Eukaryota</taxon>
        <taxon>Fungi</taxon>
        <taxon>Dikarya</taxon>
        <taxon>Basidiomycota</taxon>
        <taxon>Agaricomycotina</taxon>
        <taxon>Agaricomycetes</taxon>
        <taxon>Polyporales</taxon>
        <taxon>Polyporaceae</taxon>
        <taxon>Trametes</taxon>
    </lineage>
</organism>
<feature type="region of interest" description="Disordered" evidence="1">
    <location>
        <begin position="1"/>
        <end position="54"/>
    </location>
</feature>
<dbReference type="EMBL" id="KZ084101">
    <property type="protein sequence ID" value="OSD03337.1"/>
    <property type="molecule type" value="Genomic_DNA"/>
</dbReference>